<dbReference type="EMBL" id="CP047591">
    <property type="protein sequence ID" value="QHI72604.1"/>
    <property type="molecule type" value="Genomic_DNA"/>
</dbReference>
<dbReference type="RefSeq" id="WP_162362372.1">
    <property type="nucleotide sequence ID" value="NZ_CP047591.1"/>
</dbReference>
<evidence type="ECO:0000256" key="1">
    <source>
        <dbReference type="SAM" id="Coils"/>
    </source>
</evidence>
<feature type="coiled-coil region" evidence="1">
    <location>
        <begin position="3"/>
        <end position="30"/>
    </location>
</feature>
<evidence type="ECO:0000313" key="3">
    <source>
        <dbReference type="Proteomes" id="UP000463883"/>
    </source>
</evidence>
<evidence type="ECO:0000313" key="2">
    <source>
        <dbReference type="EMBL" id="QHI72604.1"/>
    </source>
</evidence>
<keyword evidence="1" id="KW-0175">Coiled coil</keyword>
<gene>
    <name evidence="2" type="ORF">Ami3637_09500</name>
</gene>
<dbReference type="AlphaFoldDB" id="A0A6P1MJ12"/>
<name>A0A6P1MJ12_9FIRM</name>
<evidence type="ECO:0008006" key="4">
    <source>
        <dbReference type="Google" id="ProtNLM"/>
    </source>
</evidence>
<dbReference type="KEGG" id="amic:Ami3637_09500"/>
<proteinExistence type="predicted"/>
<sequence>MSLDMKKSVIKALQNRIEELNIENKIKEDFPFEGFDTLCTLTGVADGMSVLTETTVLDWNEENFIVQFYSTIAVNLKDSVMEELFKATEKLNILCPFGNFGIYREENQFYHKFSVLLEKDLEEKEFVNKIIKNLEAVFDAISDKVPLLAVFITGDMDYKTALEEDLF</sequence>
<reference evidence="2 3" key="1">
    <citation type="submission" date="2020-01" db="EMBL/GenBank/DDBJ databases">
        <title>Genomic analysis of Aminipila sp. CBA3637.</title>
        <authorList>
            <person name="Kim Y.B."/>
            <person name="Roh S.W."/>
        </authorList>
    </citation>
    <scope>NUCLEOTIDE SEQUENCE [LARGE SCALE GENOMIC DNA]</scope>
    <source>
        <strain evidence="2 3">CBA3637</strain>
    </source>
</reference>
<dbReference type="Proteomes" id="UP000463883">
    <property type="component" value="Chromosome"/>
</dbReference>
<protein>
    <recommendedName>
        <fullName evidence="4">YbjN domain-containing protein</fullName>
    </recommendedName>
</protein>
<accession>A0A6P1MJ12</accession>
<keyword evidence="3" id="KW-1185">Reference proteome</keyword>
<organism evidence="2 3">
    <name type="scientific">Aminipila terrae</name>
    <dbReference type="NCBI Taxonomy" id="2697030"/>
    <lineage>
        <taxon>Bacteria</taxon>
        <taxon>Bacillati</taxon>
        <taxon>Bacillota</taxon>
        <taxon>Clostridia</taxon>
        <taxon>Peptostreptococcales</taxon>
        <taxon>Anaerovoracaceae</taxon>
        <taxon>Aminipila</taxon>
    </lineage>
</organism>